<comment type="caution">
    <text evidence="3">The sequence shown here is derived from an EMBL/GenBank/DDBJ whole genome shotgun (WGS) entry which is preliminary data.</text>
</comment>
<comment type="similarity">
    <text evidence="1">Belongs to the bacterial solute-binding protein SsuA/TauA family.</text>
</comment>
<dbReference type="AlphaFoldDB" id="A0A4Y7RWC4"/>
<evidence type="ECO:0000256" key="1">
    <source>
        <dbReference type="ARBA" id="ARBA00010742"/>
    </source>
</evidence>
<dbReference type="EMBL" id="QFFZ01000004">
    <property type="protein sequence ID" value="TEB12982.1"/>
    <property type="molecule type" value="Genomic_DNA"/>
</dbReference>
<evidence type="ECO:0000313" key="4">
    <source>
        <dbReference type="Proteomes" id="UP000297597"/>
    </source>
</evidence>
<dbReference type="Proteomes" id="UP000297597">
    <property type="component" value="Unassembled WGS sequence"/>
</dbReference>
<evidence type="ECO:0000313" key="3">
    <source>
        <dbReference type="EMBL" id="TEB12982.1"/>
    </source>
</evidence>
<evidence type="ECO:0000259" key="2">
    <source>
        <dbReference type="SMART" id="SM00062"/>
    </source>
</evidence>
<reference evidence="3 4" key="1">
    <citation type="journal article" date="2018" name="Environ. Microbiol.">
        <title>Novel energy conservation strategies and behaviour of Pelotomaculum schinkii driving syntrophic propionate catabolism.</title>
        <authorList>
            <person name="Hidalgo-Ahumada C.A.P."/>
            <person name="Nobu M.K."/>
            <person name="Narihiro T."/>
            <person name="Tamaki H."/>
            <person name="Liu W.T."/>
            <person name="Kamagata Y."/>
            <person name="Stams A.J.M."/>
            <person name="Imachi H."/>
            <person name="Sousa D.Z."/>
        </authorList>
    </citation>
    <scope>NUCLEOTIDE SEQUENCE [LARGE SCALE GENOMIC DNA]</scope>
    <source>
        <strain evidence="3 4">MGP</strain>
    </source>
</reference>
<dbReference type="SMART" id="SM00062">
    <property type="entry name" value="PBPb"/>
    <property type="match status" value="1"/>
</dbReference>
<accession>A0A4Y7RWC4</accession>
<dbReference type="InterPro" id="IPR001638">
    <property type="entry name" value="Solute-binding_3/MltF_N"/>
</dbReference>
<proteinExistence type="inferred from homology"/>
<gene>
    <name evidence="3" type="primary">ssuA</name>
    <name evidence="3" type="ORF">Pmgp_00620</name>
</gene>
<dbReference type="OrthoDB" id="9815602at2"/>
<dbReference type="RefSeq" id="WP_134212507.1">
    <property type="nucleotide sequence ID" value="NZ_QFFZ01000004.1"/>
</dbReference>
<dbReference type="Gene3D" id="3.40.190.10">
    <property type="entry name" value="Periplasmic binding protein-like II"/>
    <property type="match status" value="2"/>
</dbReference>
<dbReference type="PANTHER" id="PTHR30024:SF42">
    <property type="entry name" value="ALIPHATIC SULFONATES-BINDING PROTEIN-RELATED"/>
    <property type="match status" value="1"/>
</dbReference>
<dbReference type="Pfam" id="PF09084">
    <property type="entry name" value="NMT1"/>
    <property type="match status" value="1"/>
</dbReference>
<protein>
    <submittedName>
        <fullName evidence="3">Putative aliphatic sulfonates-binding protein</fullName>
    </submittedName>
</protein>
<dbReference type="SUPFAM" id="SSF53850">
    <property type="entry name" value="Periplasmic binding protein-like II"/>
    <property type="match status" value="1"/>
</dbReference>
<organism evidence="3 4">
    <name type="scientific">Pelotomaculum propionicicum</name>
    <dbReference type="NCBI Taxonomy" id="258475"/>
    <lineage>
        <taxon>Bacteria</taxon>
        <taxon>Bacillati</taxon>
        <taxon>Bacillota</taxon>
        <taxon>Clostridia</taxon>
        <taxon>Eubacteriales</taxon>
        <taxon>Desulfotomaculaceae</taxon>
        <taxon>Pelotomaculum</taxon>
    </lineage>
</organism>
<dbReference type="PANTHER" id="PTHR30024">
    <property type="entry name" value="ALIPHATIC SULFONATES-BINDING PROTEIN-RELATED"/>
    <property type="match status" value="1"/>
</dbReference>
<sequence>MRKGVTLFLILILLIYSGYQYFNKENQTTVKVGTWKTAQTIQPFFYNQYIDGTYKIEVLPFTNPGDQKTALLAGDLDLCGTTLVQAIISASKGEPVVIVSGLCNKCSAFVVGNDSGIQSVKDLKGKTIAYVPGTMHHILLLESLKRAGLDPDKDVLLKRIDFFDMGQALAQGEVDAFCSGEPYPSLAVSNSYGRILEYPYYEEDIGYINAGMLTTHEKIKNEREKIQKLVTAHVKATEYLTNNKDAWLNKAAEFGTVKEVLLIAEDNMELAWDIDQKYINQARKLAERMKEIGVISEVPDIDSLFDLSFVNQARKELNK</sequence>
<keyword evidence="4" id="KW-1185">Reference proteome</keyword>
<feature type="domain" description="Solute-binding protein family 3/N-terminal" evidence="2">
    <location>
        <begin position="29"/>
        <end position="243"/>
    </location>
</feature>
<name>A0A4Y7RWC4_9FIRM</name>
<dbReference type="InterPro" id="IPR015168">
    <property type="entry name" value="SsuA/THI5"/>
</dbReference>